<name>A0A9Q1GUI7_9CARY</name>
<organism evidence="2 3">
    <name type="scientific">Carnegiea gigantea</name>
    <dbReference type="NCBI Taxonomy" id="171969"/>
    <lineage>
        <taxon>Eukaryota</taxon>
        <taxon>Viridiplantae</taxon>
        <taxon>Streptophyta</taxon>
        <taxon>Embryophyta</taxon>
        <taxon>Tracheophyta</taxon>
        <taxon>Spermatophyta</taxon>
        <taxon>Magnoliopsida</taxon>
        <taxon>eudicotyledons</taxon>
        <taxon>Gunneridae</taxon>
        <taxon>Pentapetalae</taxon>
        <taxon>Caryophyllales</taxon>
        <taxon>Cactineae</taxon>
        <taxon>Cactaceae</taxon>
        <taxon>Cactoideae</taxon>
        <taxon>Echinocereeae</taxon>
        <taxon>Carnegiea</taxon>
    </lineage>
</organism>
<evidence type="ECO:0000313" key="3">
    <source>
        <dbReference type="Proteomes" id="UP001153076"/>
    </source>
</evidence>
<accession>A0A9Q1GUI7</accession>
<comment type="caution">
    <text evidence="2">The sequence shown here is derived from an EMBL/GenBank/DDBJ whole genome shotgun (WGS) entry which is preliminary data.</text>
</comment>
<protein>
    <submittedName>
        <fullName evidence="2">Uncharacterized protein</fullName>
    </submittedName>
</protein>
<dbReference type="EMBL" id="JAKOGI010001423">
    <property type="protein sequence ID" value="KAJ8425697.1"/>
    <property type="molecule type" value="Genomic_DNA"/>
</dbReference>
<proteinExistence type="predicted"/>
<gene>
    <name evidence="2" type="ORF">Cgig2_018919</name>
</gene>
<dbReference type="AlphaFoldDB" id="A0A9Q1GUI7"/>
<evidence type="ECO:0000256" key="1">
    <source>
        <dbReference type="SAM" id="MobiDB-lite"/>
    </source>
</evidence>
<keyword evidence="3" id="KW-1185">Reference proteome</keyword>
<dbReference type="Proteomes" id="UP001153076">
    <property type="component" value="Unassembled WGS sequence"/>
</dbReference>
<evidence type="ECO:0000313" key="2">
    <source>
        <dbReference type="EMBL" id="KAJ8425697.1"/>
    </source>
</evidence>
<feature type="region of interest" description="Disordered" evidence="1">
    <location>
        <begin position="211"/>
        <end position="237"/>
    </location>
</feature>
<feature type="compositionally biased region" description="Polar residues" evidence="1">
    <location>
        <begin position="225"/>
        <end position="237"/>
    </location>
</feature>
<sequence length="237" mass="26149">MLRFPRQGWFPRLAGSTRTHPLWSISGCCYGATLHSLHADFEWYCQEVAFPPPLSSDYEDLCHGFDLAVTEEYTRDAPGLGGPLTGETQRLGRGGELGVERAASGPFCRVAGPLYLGHYGVRDRRLPGYVPGFTLLDAEEAVCDFVILEIVQAMFYGMLVNDAMELSVASRDMARDLKSTLKGLWWTTFESWLSVNKHALLEMQFRRRAHPGGGLGPANDPEKSLGSNDCSAPSSDE</sequence>
<reference evidence="2" key="1">
    <citation type="submission" date="2022-04" db="EMBL/GenBank/DDBJ databases">
        <title>Carnegiea gigantea Genome sequencing and assembly v2.</title>
        <authorList>
            <person name="Copetti D."/>
            <person name="Sanderson M.J."/>
            <person name="Burquez A."/>
            <person name="Wojciechowski M.F."/>
        </authorList>
    </citation>
    <scope>NUCLEOTIDE SEQUENCE</scope>
    <source>
        <strain evidence="2">SGP5-SGP5p</strain>
        <tissue evidence="2">Aerial part</tissue>
    </source>
</reference>